<dbReference type="Proteomes" id="UP000256334">
    <property type="component" value="Unassembled WGS sequence"/>
</dbReference>
<dbReference type="AlphaFoldDB" id="A0A3D9DRQ0"/>
<reference evidence="1 2" key="1">
    <citation type="submission" date="2018-07" db="EMBL/GenBank/DDBJ databases">
        <title>Genomic Encyclopedia of Type Strains, Phase IV (KMG-IV): sequencing the most valuable type-strain genomes for metagenomic binning, comparative biology and taxonomic classification.</title>
        <authorList>
            <person name="Goeker M."/>
        </authorList>
    </citation>
    <scope>NUCLEOTIDE SEQUENCE [LARGE SCALE GENOMIC DNA]</scope>
    <source>
        <strain evidence="1 2">DSM 14324</strain>
    </source>
</reference>
<organism evidence="1 2">
    <name type="scientific">Kushneria indalinina DSM 14324</name>
    <dbReference type="NCBI Taxonomy" id="1122140"/>
    <lineage>
        <taxon>Bacteria</taxon>
        <taxon>Pseudomonadati</taxon>
        <taxon>Pseudomonadota</taxon>
        <taxon>Gammaproteobacteria</taxon>
        <taxon>Oceanospirillales</taxon>
        <taxon>Halomonadaceae</taxon>
        <taxon>Kushneria</taxon>
    </lineage>
</organism>
<keyword evidence="2" id="KW-1185">Reference proteome</keyword>
<protein>
    <recommendedName>
        <fullName evidence="3">HicA-like toxin of HicAB toxin-antitoxin system</fullName>
    </recommendedName>
</protein>
<dbReference type="EMBL" id="QRDJ01000012">
    <property type="protein sequence ID" value="REC93400.1"/>
    <property type="molecule type" value="Genomic_DNA"/>
</dbReference>
<evidence type="ECO:0008006" key="3">
    <source>
        <dbReference type="Google" id="ProtNLM"/>
    </source>
</evidence>
<sequence>MADALPIRCPSRALRRVVRYAVDHGWFVERTRGGHVRFIKPGCPPVFTGFSPSDTRAERNVLARLRRIQQQKEGEA</sequence>
<gene>
    <name evidence="1" type="ORF">C8D72_3446</name>
</gene>
<evidence type="ECO:0000313" key="2">
    <source>
        <dbReference type="Proteomes" id="UP000256334"/>
    </source>
</evidence>
<dbReference type="SUPFAM" id="SSF54786">
    <property type="entry name" value="YcfA/nrd intein domain"/>
    <property type="match status" value="1"/>
</dbReference>
<comment type="caution">
    <text evidence="1">The sequence shown here is derived from an EMBL/GenBank/DDBJ whole genome shotgun (WGS) entry which is preliminary data.</text>
</comment>
<dbReference type="OrthoDB" id="8527745at2"/>
<proteinExistence type="predicted"/>
<accession>A0A3D9DRQ0</accession>
<name>A0A3D9DRQ0_9GAMM</name>
<evidence type="ECO:0000313" key="1">
    <source>
        <dbReference type="EMBL" id="REC93400.1"/>
    </source>
</evidence>